<dbReference type="EMBL" id="CAJVQC010096736">
    <property type="protein sequence ID" value="CAG8829149.1"/>
    <property type="molecule type" value="Genomic_DNA"/>
</dbReference>
<feature type="non-terminal residue" evidence="1">
    <location>
        <position position="216"/>
    </location>
</feature>
<keyword evidence="2" id="KW-1185">Reference proteome</keyword>
<accession>A0ACA9S7R5</accession>
<comment type="caution">
    <text evidence="1">The sequence shown here is derived from an EMBL/GenBank/DDBJ whole genome shotgun (WGS) entry which is preliminary data.</text>
</comment>
<sequence length="216" mass="23908">MFGRDQTRRVKANNFTTIVITGNKGGTGKTTIAALLTEYLWHRRKKVNLIDTDPNRALQTWIDNCQEENRIVSSRLPVAYQIIDTAGVSSGSLTYLKKADLILVPFVAHYVDLQTKEQKEGLEQLAETLQENQAGTILPSLSNRPALYGSVLNATAPNAAKKTGANATNCSPFATNQNDYTYSSLSDLIRTSLQAYQNGEIKINPTERDKFAPKKE</sequence>
<proteinExistence type="predicted"/>
<name>A0ACA9S7R5_9GLOM</name>
<gene>
    <name evidence="1" type="ORF">RPERSI_LOCUS27423</name>
</gene>
<protein>
    <submittedName>
        <fullName evidence="1">30992_t:CDS:1</fullName>
    </submittedName>
</protein>
<reference evidence="1" key="1">
    <citation type="submission" date="2021-06" db="EMBL/GenBank/DDBJ databases">
        <authorList>
            <person name="Kallberg Y."/>
            <person name="Tangrot J."/>
            <person name="Rosling A."/>
        </authorList>
    </citation>
    <scope>NUCLEOTIDE SEQUENCE</scope>
    <source>
        <strain evidence="1">MA461A</strain>
    </source>
</reference>
<evidence type="ECO:0000313" key="1">
    <source>
        <dbReference type="EMBL" id="CAG8829149.1"/>
    </source>
</evidence>
<evidence type="ECO:0000313" key="2">
    <source>
        <dbReference type="Proteomes" id="UP000789920"/>
    </source>
</evidence>
<organism evidence="1 2">
    <name type="scientific">Racocetra persica</name>
    <dbReference type="NCBI Taxonomy" id="160502"/>
    <lineage>
        <taxon>Eukaryota</taxon>
        <taxon>Fungi</taxon>
        <taxon>Fungi incertae sedis</taxon>
        <taxon>Mucoromycota</taxon>
        <taxon>Glomeromycotina</taxon>
        <taxon>Glomeromycetes</taxon>
        <taxon>Diversisporales</taxon>
        <taxon>Gigasporaceae</taxon>
        <taxon>Racocetra</taxon>
    </lineage>
</organism>
<dbReference type="Proteomes" id="UP000789920">
    <property type="component" value="Unassembled WGS sequence"/>
</dbReference>